<keyword evidence="2" id="KW-0472">Membrane</keyword>
<keyword evidence="2" id="KW-0812">Transmembrane</keyword>
<protein>
    <submittedName>
        <fullName evidence="3">PilN domain-containing protein</fullName>
    </submittedName>
</protein>
<keyword evidence="2" id="KW-1133">Transmembrane helix</keyword>
<evidence type="ECO:0000313" key="3">
    <source>
        <dbReference type="EMBL" id="MCP1337876.1"/>
    </source>
</evidence>
<dbReference type="AlphaFoldDB" id="A0A9J6PCD5"/>
<evidence type="ECO:0000256" key="1">
    <source>
        <dbReference type="SAM" id="Coils"/>
    </source>
</evidence>
<sequence length="347" mass="36502">MTGLSARLKRDPRRSHGPLTEALAHVPAPFSNGTVRLSPDGAGYLVAGPGGATLAHLDPAAPDRKVVRTVKRARAVYLDLDEASLIAVTATLPAAASEDVREAVALRMAELTPFTEDEVIFDTGAPRALGPDRIAVPVYAVPRNILKAHGTALAALGIGLDGATSSAAVPDEAPFLPDFAPETRRRRARRNAWLLAGGLLILAAGAAALSHVEGERQQTQIAQLRAAVSTLRDEMLQAQALDDDIARLSARLRAPAERRAGEISPLMLLDAVAAALPDEAYLTDARWTGAEITLRGLAQDASALLAPLEASPLLSDVRLSAPISRDPGQALERFSISAQIGVRGERP</sequence>
<dbReference type="Proteomes" id="UP001055804">
    <property type="component" value="Unassembled WGS sequence"/>
</dbReference>
<dbReference type="PANTHER" id="PTHR40278:SF1">
    <property type="entry name" value="DNA UTILIZATION PROTEIN HOFN"/>
    <property type="match status" value="1"/>
</dbReference>
<dbReference type="EMBL" id="JAMZFT010000004">
    <property type="protein sequence ID" value="MCP1337876.1"/>
    <property type="molecule type" value="Genomic_DNA"/>
</dbReference>
<feature type="coiled-coil region" evidence="1">
    <location>
        <begin position="214"/>
        <end position="251"/>
    </location>
</feature>
<reference evidence="3" key="1">
    <citation type="submission" date="2022-06" db="EMBL/GenBank/DDBJ databases">
        <title>Isolation and Genomics of Futiania mangrovii gen. nov., sp. nov., a Rare and Metabolically-versatile member in the Class Alphaproteobacteria.</title>
        <authorList>
            <person name="Liu L."/>
            <person name="Huang W.-C."/>
            <person name="Pan J."/>
            <person name="Li J."/>
            <person name="Huang Y."/>
            <person name="Du H."/>
            <person name="Liu Y."/>
            <person name="Li M."/>
        </authorList>
    </citation>
    <scope>NUCLEOTIDE SEQUENCE</scope>
    <source>
        <strain evidence="3">FT118</strain>
    </source>
</reference>
<evidence type="ECO:0000256" key="2">
    <source>
        <dbReference type="SAM" id="Phobius"/>
    </source>
</evidence>
<organism evidence="3 4">
    <name type="scientific">Futiania mangrovi</name>
    <dbReference type="NCBI Taxonomy" id="2959716"/>
    <lineage>
        <taxon>Bacteria</taxon>
        <taxon>Pseudomonadati</taxon>
        <taxon>Pseudomonadota</taxon>
        <taxon>Alphaproteobacteria</taxon>
        <taxon>Futianiales</taxon>
        <taxon>Futianiaceae</taxon>
        <taxon>Futiania</taxon>
    </lineage>
</organism>
<gene>
    <name evidence="3" type="ORF">NJQ99_15750</name>
</gene>
<dbReference type="Gene3D" id="3.30.420.380">
    <property type="match status" value="1"/>
</dbReference>
<evidence type="ECO:0000313" key="4">
    <source>
        <dbReference type="Proteomes" id="UP001055804"/>
    </source>
</evidence>
<name>A0A9J6PCD5_9PROT</name>
<keyword evidence="4" id="KW-1185">Reference proteome</keyword>
<accession>A0A9J6PCD5</accession>
<comment type="caution">
    <text evidence="3">The sequence shown here is derived from an EMBL/GenBank/DDBJ whole genome shotgun (WGS) entry which is preliminary data.</text>
</comment>
<keyword evidence="1" id="KW-0175">Coiled coil</keyword>
<dbReference type="Pfam" id="PF05137">
    <property type="entry name" value="PilN"/>
    <property type="match status" value="1"/>
</dbReference>
<proteinExistence type="predicted"/>
<dbReference type="InterPro" id="IPR043129">
    <property type="entry name" value="ATPase_NBD"/>
</dbReference>
<dbReference type="RefSeq" id="WP_269333836.1">
    <property type="nucleotide sequence ID" value="NZ_JAMZFT010000004.1"/>
</dbReference>
<dbReference type="PANTHER" id="PTHR40278">
    <property type="entry name" value="DNA UTILIZATION PROTEIN HOFN"/>
    <property type="match status" value="1"/>
</dbReference>
<feature type="transmembrane region" description="Helical" evidence="2">
    <location>
        <begin position="192"/>
        <end position="212"/>
    </location>
</feature>
<dbReference type="SUPFAM" id="SSF53067">
    <property type="entry name" value="Actin-like ATPase domain"/>
    <property type="match status" value="1"/>
</dbReference>
<dbReference type="InterPro" id="IPR052534">
    <property type="entry name" value="Extracell_DNA_Util/SecSys_Comp"/>
</dbReference>
<dbReference type="InterPro" id="IPR007813">
    <property type="entry name" value="PilN"/>
</dbReference>